<reference evidence="1 2" key="1">
    <citation type="journal article" date="2012" name="Genome Biol.">
        <title>Genome and low-iron response of an oceanic diatom adapted to chronic iron limitation.</title>
        <authorList>
            <person name="Lommer M."/>
            <person name="Specht M."/>
            <person name="Roy A.S."/>
            <person name="Kraemer L."/>
            <person name="Andreson R."/>
            <person name="Gutowska M.A."/>
            <person name="Wolf J."/>
            <person name="Bergner S.V."/>
            <person name="Schilhabel M.B."/>
            <person name="Klostermeier U.C."/>
            <person name="Beiko R.G."/>
            <person name="Rosenstiel P."/>
            <person name="Hippler M."/>
            <person name="Laroche J."/>
        </authorList>
    </citation>
    <scope>NUCLEOTIDE SEQUENCE [LARGE SCALE GENOMIC DNA]</scope>
    <source>
        <strain evidence="1 2">CCMP1005</strain>
    </source>
</reference>
<comment type="caution">
    <text evidence="1">The sequence shown here is derived from an EMBL/GenBank/DDBJ whole genome shotgun (WGS) entry which is preliminary data.</text>
</comment>
<evidence type="ECO:0000313" key="1">
    <source>
        <dbReference type="EMBL" id="EJK46409.1"/>
    </source>
</evidence>
<keyword evidence="2" id="KW-1185">Reference proteome</keyword>
<dbReference type="EMBL" id="AGNL01047779">
    <property type="protein sequence ID" value="EJK46409.1"/>
    <property type="molecule type" value="Genomic_DNA"/>
</dbReference>
<accession>K0R462</accession>
<name>K0R462_THAOC</name>
<dbReference type="Proteomes" id="UP000266841">
    <property type="component" value="Unassembled WGS sequence"/>
</dbReference>
<evidence type="ECO:0000313" key="2">
    <source>
        <dbReference type="Proteomes" id="UP000266841"/>
    </source>
</evidence>
<dbReference type="AlphaFoldDB" id="K0R462"/>
<sequence length="141" mass="15776">MCACCFPLGQLLHAELLWRLQRPILALPPLSSAFAIYRSTTYLALIMWCGQINGDTKTKLNKLSAQQTSKKTTTRPTKATALTTQTLLETSIKVQEAVESCQVVEWNHHTSLRAKDVAQQKINTRVLPYCNTVHSYMAVIA</sequence>
<proteinExistence type="predicted"/>
<gene>
    <name evidence="1" type="ORF">THAOC_34924</name>
</gene>
<organism evidence="1 2">
    <name type="scientific">Thalassiosira oceanica</name>
    <name type="common">Marine diatom</name>
    <dbReference type="NCBI Taxonomy" id="159749"/>
    <lineage>
        <taxon>Eukaryota</taxon>
        <taxon>Sar</taxon>
        <taxon>Stramenopiles</taxon>
        <taxon>Ochrophyta</taxon>
        <taxon>Bacillariophyta</taxon>
        <taxon>Coscinodiscophyceae</taxon>
        <taxon>Thalassiosirophycidae</taxon>
        <taxon>Thalassiosirales</taxon>
        <taxon>Thalassiosiraceae</taxon>
        <taxon>Thalassiosira</taxon>
    </lineage>
</organism>
<protein>
    <submittedName>
        <fullName evidence="1">Uncharacterized protein</fullName>
    </submittedName>
</protein>